<organism evidence="4 5">
    <name type="scientific">Stutzerimonas xanthomarina DSM 18231</name>
    <dbReference type="NCBI Taxonomy" id="1403346"/>
    <lineage>
        <taxon>Bacteria</taxon>
        <taxon>Pseudomonadati</taxon>
        <taxon>Pseudomonadota</taxon>
        <taxon>Gammaproteobacteria</taxon>
        <taxon>Pseudomonadales</taxon>
        <taxon>Pseudomonadaceae</taxon>
        <taxon>Stutzerimonas</taxon>
    </lineage>
</organism>
<dbReference type="Proteomes" id="UP000184000">
    <property type="component" value="Unassembled WGS sequence"/>
</dbReference>
<evidence type="ECO:0000256" key="2">
    <source>
        <dbReference type="SAM" id="SignalP"/>
    </source>
</evidence>
<name>A0A1M5SJ82_9GAMM</name>
<feature type="chain" id="PRO_5009913740" description="DUF6844 domain-containing protein" evidence="2">
    <location>
        <begin position="24"/>
        <end position="470"/>
    </location>
</feature>
<protein>
    <recommendedName>
        <fullName evidence="3">DUF6844 domain-containing protein</fullName>
    </recommendedName>
</protein>
<evidence type="ECO:0000313" key="5">
    <source>
        <dbReference type="Proteomes" id="UP000184000"/>
    </source>
</evidence>
<feature type="domain" description="DUF6844" evidence="3">
    <location>
        <begin position="157"/>
        <end position="251"/>
    </location>
</feature>
<dbReference type="InterPro" id="IPR049286">
    <property type="entry name" value="DUF6844"/>
</dbReference>
<feature type="region of interest" description="Disordered" evidence="1">
    <location>
        <begin position="433"/>
        <end position="470"/>
    </location>
</feature>
<dbReference type="Pfam" id="PF20891">
    <property type="entry name" value="DUF6844"/>
    <property type="match status" value="1"/>
</dbReference>
<gene>
    <name evidence="4" type="ORF">SAMN02744645_3503</name>
</gene>
<accession>A0A1M5SJ82</accession>
<evidence type="ECO:0000313" key="4">
    <source>
        <dbReference type="EMBL" id="SHH38328.1"/>
    </source>
</evidence>
<reference evidence="4 5" key="1">
    <citation type="submission" date="2016-11" db="EMBL/GenBank/DDBJ databases">
        <authorList>
            <person name="Jaros S."/>
            <person name="Januszkiewicz K."/>
            <person name="Wedrychowicz H."/>
        </authorList>
    </citation>
    <scope>NUCLEOTIDE SEQUENCE [LARGE SCALE GENOMIC DNA]</scope>
    <source>
        <strain evidence="4 5">DSM 18231</strain>
    </source>
</reference>
<dbReference type="EMBL" id="FQXA01000006">
    <property type="protein sequence ID" value="SHH38328.1"/>
    <property type="molecule type" value="Genomic_DNA"/>
</dbReference>
<feature type="compositionally biased region" description="Polar residues" evidence="1">
    <location>
        <begin position="440"/>
        <end position="449"/>
    </location>
</feature>
<proteinExistence type="predicted"/>
<dbReference type="AlphaFoldDB" id="A0A1M5SJ82"/>
<feature type="signal peptide" evidence="2">
    <location>
        <begin position="1"/>
        <end position="23"/>
    </location>
</feature>
<dbReference type="GeneID" id="98639107"/>
<evidence type="ECO:0000259" key="3">
    <source>
        <dbReference type="Pfam" id="PF20891"/>
    </source>
</evidence>
<keyword evidence="2" id="KW-0732">Signal</keyword>
<evidence type="ECO:0000256" key="1">
    <source>
        <dbReference type="SAM" id="MobiDB-lite"/>
    </source>
</evidence>
<sequence length="470" mass="51155">MKKLIGKTLVALVIAGAVPALHAQEPVAVAAVISEQELDTAAASIAAAAKPDVSDPGLKIETLIEDFEASALGQAFRDRPGMFYATASSSVMVGPDSRDWGNARVMAYKDALLKAQAKYVEFLGVSVRAESLSRLFDDKSQMPSFSESDLRANGKLGELFDKAVAVVGGKLDGELQEMGIDPQEFRAAPVEKRAKMFERSVSESTVTRARQSLTGVIPVKTFEAYNENGDHAVAVAIVASSKFRQFVYDIAQSKGDIAADPTKASQQPLLQLLRADKTALIDEFGIRRMYDEQGYPVLVSFGQSSNPYRGDDFQQRADNRELSYASAKSASYANFAYLFNATGSTEQTESKKMVRETTGVATAEGQNVTESEEQTLQFVSTMDRQIAARGSISNLPGTRELFRWSANHPLYGHEINGVVYVWHPLAEQNARGLRDFKPARTSSNTQATQRRGDGQAGTSQSRNLMSADDF</sequence>
<dbReference type="RefSeq" id="WP_073302406.1">
    <property type="nucleotide sequence ID" value="NZ_FQXA01000006.1"/>
</dbReference>